<accession>A0A6J4T2P5</accession>
<feature type="compositionally biased region" description="Polar residues" evidence="1">
    <location>
        <begin position="41"/>
        <end position="50"/>
    </location>
</feature>
<dbReference type="AlphaFoldDB" id="A0A6J4T2P5"/>
<feature type="non-terminal residue" evidence="2">
    <location>
        <position position="50"/>
    </location>
</feature>
<proteinExistence type="predicted"/>
<feature type="non-terminal residue" evidence="2">
    <location>
        <position position="1"/>
    </location>
</feature>
<evidence type="ECO:0000313" key="2">
    <source>
        <dbReference type="EMBL" id="CAA9511477.1"/>
    </source>
</evidence>
<dbReference type="EMBL" id="CADCVW010000083">
    <property type="protein sequence ID" value="CAA9511477.1"/>
    <property type="molecule type" value="Genomic_DNA"/>
</dbReference>
<feature type="region of interest" description="Disordered" evidence="1">
    <location>
        <begin position="12"/>
        <end position="50"/>
    </location>
</feature>
<organism evidence="2">
    <name type="scientific">uncultured Sphingomonadaceae bacterium</name>
    <dbReference type="NCBI Taxonomy" id="169976"/>
    <lineage>
        <taxon>Bacteria</taxon>
        <taxon>Pseudomonadati</taxon>
        <taxon>Pseudomonadota</taxon>
        <taxon>Alphaproteobacteria</taxon>
        <taxon>Sphingomonadales</taxon>
        <taxon>Sphingomonadaceae</taxon>
        <taxon>environmental samples</taxon>
    </lineage>
</organism>
<protein>
    <submittedName>
        <fullName evidence="2">Uncharacterized protein</fullName>
    </submittedName>
</protein>
<sequence>CTAKPIWKRRWRRAPCPRTPPPRCAPTSRARAPRRRWTRSISGSSPGSTT</sequence>
<evidence type="ECO:0000256" key="1">
    <source>
        <dbReference type="SAM" id="MobiDB-lite"/>
    </source>
</evidence>
<name>A0A6J4T2P5_9SPHN</name>
<gene>
    <name evidence="2" type="ORF">AVDCRST_MAG39-2034</name>
</gene>
<reference evidence="2" key="1">
    <citation type="submission" date="2020-02" db="EMBL/GenBank/DDBJ databases">
        <authorList>
            <person name="Meier V. D."/>
        </authorList>
    </citation>
    <scope>NUCLEOTIDE SEQUENCE</scope>
    <source>
        <strain evidence="2">AVDCRST_MAG39</strain>
    </source>
</reference>